<protein>
    <submittedName>
        <fullName evidence="7">Flippase</fullName>
    </submittedName>
</protein>
<feature type="transmembrane region" description="Helical" evidence="6">
    <location>
        <begin position="39"/>
        <end position="60"/>
    </location>
</feature>
<evidence type="ECO:0000256" key="1">
    <source>
        <dbReference type="ARBA" id="ARBA00004651"/>
    </source>
</evidence>
<sequence length="414" mass="46603">MKNSLIKNILSLFSIQTINYFLPLLFIPYLVKTLGMENFGVYTLVLAGIQYLIIITDYGFNYTITREISINRDNKDKINILFSSTILCKSILAMISITIIILFNLLSPHSEIIKEALYFGILLIIGNVFFPIWLFQGYEKMGFLAISNFIARVICVPLIFIFVNNKNDIYLAIFIQGVTSILASVISMLIVYKYKLASIKKCNFLDIKNNLKAGWDIFVSTSFVSLYINSIPIILGSTSGNESVGIYAAADKIRQAIQGLIGPVSQALYPRLSNLMIKSQKDAISLIRKVIIFFVLPLFLICLFIFIASSDLVRILYDNASYDCVIVLKILIFIPPIIALGNVIGVQLMLPLGLFKEFSRTYIISGIIGFPLLYFLSLEYSYIGVAISSITIETVVLIIFTYFLLKKIIFKGLL</sequence>
<dbReference type="Pfam" id="PF01943">
    <property type="entry name" value="Polysacc_synt"/>
    <property type="match status" value="1"/>
</dbReference>
<dbReference type="CDD" id="cd13128">
    <property type="entry name" value="MATE_Wzx_like"/>
    <property type="match status" value="1"/>
</dbReference>
<keyword evidence="4 6" id="KW-1133">Transmembrane helix</keyword>
<feature type="transmembrane region" description="Helical" evidence="6">
    <location>
        <begin position="169"/>
        <end position="192"/>
    </location>
</feature>
<comment type="subcellular location">
    <subcellularLocation>
        <location evidence="1">Cell membrane</location>
        <topology evidence="1">Multi-pass membrane protein</topology>
    </subcellularLocation>
</comment>
<dbReference type="InterPro" id="IPR050833">
    <property type="entry name" value="Poly_Biosynth_Transport"/>
</dbReference>
<evidence type="ECO:0000256" key="3">
    <source>
        <dbReference type="ARBA" id="ARBA00022692"/>
    </source>
</evidence>
<dbReference type="PANTHER" id="PTHR30250">
    <property type="entry name" value="PST FAMILY PREDICTED COLANIC ACID TRANSPORTER"/>
    <property type="match status" value="1"/>
</dbReference>
<gene>
    <name evidence="7" type="ORF">PN925_003939</name>
</gene>
<evidence type="ECO:0000256" key="4">
    <source>
        <dbReference type="ARBA" id="ARBA00022989"/>
    </source>
</evidence>
<evidence type="ECO:0000256" key="6">
    <source>
        <dbReference type="SAM" id="Phobius"/>
    </source>
</evidence>
<evidence type="ECO:0000313" key="7">
    <source>
        <dbReference type="EMBL" id="EMO9458518.1"/>
    </source>
</evidence>
<reference evidence="7" key="1">
    <citation type="submission" date="2024-02" db="EMBL/GenBank/DDBJ databases">
        <authorList>
            <consortium name="Clinical and Environmental Microbiology Branch: Whole genome sequencing antimicrobial resistance pathogens in the healthcare setting"/>
        </authorList>
    </citation>
    <scope>NUCLEOTIDE SEQUENCE</scope>
    <source>
        <strain evidence="7">2023KU-00017</strain>
    </source>
</reference>
<feature type="transmembrane region" description="Helical" evidence="6">
    <location>
        <begin position="286"/>
        <end position="308"/>
    </location>
</feature>
<dbReference type="PANTHER" id="PTHR30250:SF11">
    <property type="entry name" value="O-ANTIGEN TRANSPORTER-RELATED"/>
    <property type="match status" value="1"/>
</dbReference>
<dbReference type="EMBL" id="ABKJEP030000101">
    <property type="protein sequence ID" value="EMO9458518.1"/>
    <property type="molecule type" value="Genomic_DNA"/>
</dbReference>
<name>A0AAI9HVI1_MORMO</name>
<keyword evidence="3 6" id="KW-0812">Transmembrane</keyword>
<organism evidence="7">
    <name type="scientific">Morganella morganii</name>
    <name type="common">Proteus morganii</name>
    <dbReference type="NCBI Taxonomy" id="582"/>
    <lineage>
        <taxon>Bacteria</taxon>
        <taxon>Pseudomonadati</taxon>
        <taxon>Pseudomonadota</taxon>
        <taxon>Gammaproteobacteria</taxon>
        <taxon>Enterobacterales</taxon>
        <taxon>Morganellaceae</taxon>
        <taxon>Morganella</taxon>
    </lineage>
</organism>
<evidence type="ECO:0000256" key="5">
    <source>
        <dbReference type="ARBA" id="ARBA00023136"/>
    </source>
</evidence>
<feature type="transmembrane region" description="Helical" evidence="6">
    <location>
        <begin position="358"/>
        <end position="376"/>
    </location>
</feature>
<dbReference type="GO" id="GO:0005886">
    <property type="term" value="C:plasma membrane"/>
    <property type="evidence" value="ECO:0007669"/>
    <property type="project" value="UniProtKB-SubCell"/>
</dbReference>
<feature type="transmembrane region" description="Helical" evidence="6">
    <location>
        <begin position="382"/>
        <end position="405"/>
    </location>
</feature>
<feature type="transmembrane region" description="Helical" evidence="6">
    <location>
        <begin position="9"/>
        <end position="27"/>
    </location>
</feature>
<feature type="transmembrane region" description="Helical" evidence="6">
    <location>
        <begin position="80"/>
        <end position="104"/>
    </location>
</feature>
<comment type="caution">
    <text evidence="7">The sequence shown here is derived from an EMBL/GenBank/DDBJ whole genome shotgun (WGS) entry which is preliminary data.</text>
</comment>
<feature type="transmembrane region" description="Helical" evidence="6">
    <location>
        <begin position="116"/>
        <end position="135"/>
    </location>
</feature>
<feature type="transmembrane region" description="Helical" evidence="6">
    <location>
        <begin position="142"/>
        <end position="163"/>
    </location>
</feature>
<evidence type="ECO:0000256" key="2">
    <source>
        <dbReference type="ARBA" id="ARBA00022475"/>
    </source>
</evidence>
<keyword evidence="5 6" id="KW-0472">Membrane</keyword>
<keyword evidence="2" id="KW-1003">Cell membrane</keyword>
<feature type="transmembrane region" description="Helical" evidence="6">
    <location>
        <begin position="320"/>
        <end position="346"/>
    </location>
</feature>
<accession>A0AAI9HVI1</accession>
<proteinExistence type="predicted"/>
<dbReference type="InterPro" id="IPR002797">
    <property type="entry name" value="Polysacc_synth"/>
</dbReference>
<dbReference type="AlphaFoldDB" id="A0AAI9HVI1"/>